<keyword evidence="9 10" id="KW-0137">Centromere</keyword>
<comment type="subunit">
    <text evidence="10">Component of the NDC80 complex.</text>
</comment>
<feature type="domain" description="Kinetochore protein Ndc80 CH" evidence="13">
    <location>
        <begin position="49"/>
        <end position="132"/>
    </location>
</feature>
<feature type="coiled-coil region" evidence="11">
    <location>
        <begin position="503"/>
        <end position="627"/>
    </location>
</feature>
<comment type="similarity">
    <text evidence="1 10">Belongs to the NDC80/HEC1 family.</text>
</comment>
<dbReference type="Gene3D" id="6.10.250.1950">
    <property type="match status" value="1"/>
</dbReference>
<evidence type="ECO:0000256" key="8">
    <source>
        <dbReference type="ARBA" id="ARBA00023306"/>
    </source>
</evidence>
<dbReference type="GO" id="GO:0051301">
    <property type="term" value="P:cell division"/>
    <property type="evidence" value="ECO:0007669"/>
    <property type="project" value="UniProtKB-UniRule"/>
</dbReference>
<evidence type="ECO:0000259" key="14">
    <source>
        <dbReference type="Pfam" id="PF18077"/>
    </source>
</evidence>
<evidence type="ECO:0000256" key="6">
    <source>
        <dbReference type="ARBA" id="ARBA00023054"/>
    </source>
</evidence>
<dbReference type="GO" id="GO:0031262">
    <property type="term" value="C:Ndc80 complex"/>
    <property type="evidence" value="ECO:0007669"/>
    <property type="project" value="UniProtKB-UniRule"/>
</dbReference>
<dbReference type="Pfam" id="PF03801">
    <property type="entry name" value="Ndc80_HEC"/>
    <property type="match status" value="1"/>
</dbReference>
<dbReference type="Pfam" id="PF18077">
    <property type="entry name" value="DUF5595"/>
    <property type="match status" value="1"/>
</dbReference>
<comment type="subcellular location">
    <subcellularLocation>
        <location evidence="10">Chromosome</location>
        <location evidence="10">Centromere</location>
        <location evidence="10">Kinetochore</location>
    </subcellularLocation>
    <subcellularLocation>
        <location evidence="10">Nucleus</location>
    </subcellularLocation>
</comment>
<dbReference type="InterPro" id="IPR040967">
    <property type="entry name" value="DUF5595"/>
</dbReference>
<dbReference type="STRING" id="7897.ENSLACP00000003280"/>
<evidence type="ECO:0000256" key="1">
    <source>
        <dbReference type="ARBA" id="ARBA00007050"/>
    </source>
</evidence>
<reference evidence="16" key="3">
    <citation type="submission" date="2025-09" db="UniProtKB">
        <authorList>
            <consortium name="Ensembl"/>
        </authorList>
    </citation>
    <scope>IDENTIFICATION</scope>
</reference>
<evidence type="ECO:0000256" key="9">
    <source>
        <dbReference type="ARBA" id="ARBA00023328"/>
    </source>
</evidence>
<proteinExistence type="inferred from homology"/>
<keyword evidence="8 10" id="KW-0131">Cell cycle</keyword>
<feature type="region of interest" description="Disordered" evidence="12">
    <location>
        <begin position="17"/>
        <end position="61"/>
    </location>
</feature>
<dbReference type="GO" id="GO:0005634">
    <property type="term" value="C:nucleus"/>
    <property type="evidence" value="ECO:0007669"/>
    <property type="project" value="UniProtKB-SubCell"/>
</dbReference>
<dbReference type="Ensembl" id="ENSLACT00000003310.1">
    <property type="protein sequence ID" value="ENSLACP00000003280.1"/>
    <property type="gene ID" value="ENSLACG00000002934.1"/>
</dbReference>
<keyword evidence="6 11" id="KW-0175">Coiled coil</keyword>
<reference evidence="16" key="2">
    <citation type="submission" date="2025-08" db="UniProtKB">
        <authorList>
            <consortium name="Ensembl"/>
        </authorList>
    </citation>
    <scope>IDENTIFICATION</scope>
</reference>
<evidence type="ECO:0000259" key="15">
    <source>
        <dbReference type="Pfam" id="PF24487"/>
    </source>
</evidence>
<dbReference type="EMBL" id="AFYH01186944">
    <property type="status" value="NOT_ANNOTATED_CDS"/>
    <property type="molecule type" value="Genomic_DNA"/>
</dbReference>
<keyword evidence="7 10" id="KW-0539">Nucleus</keyword>
<comment type="function">
    <text evidence="10">Acts as a component of the essential kinetochore-associated NDC80 complex, which is required for chromosome segregation and spindle checkpoint activity.</text>
</comment>
<dbReference type="Bgee" id="ENSLACG00000002934">
    <property type="expression patterns" value="Expressed in pelvic fin and 5 other cell types or tissues"/>
</dbReference>
<dbReference type="InterPro" id="IPR038273">
    <property type="entry name" value="Ndc80_sf"/>
</dbReference>
<dbReference type="Pfam" id="PF24487">
    <property type="entry name" value="NDC80_loop"/>
    <property type="match status" value="1"/>
</dbReference>
<dbReference type="EMBL" id="AFYH01186949">
    <property type="status" value="NOT_ANNOTATED_CDS"/>
    <property type="molecule type" value="Genomic_DNA"/>
</dbReference>
<dbReference type="InParanoid" id="H3A0V9"/>
<reference evidence="17" key="1">
    <citation type="submission" date="2011-08" db="EMBL/GenBank/DDBJ databases">
        <title>The draft genome of Latimeria chalumnae.</title>
        <authorList>
            <person name="Di Palma F."/>
            <person name="Alfoldi J."/>
            <person name="Johnson J."/>
            <person name="Berlin A."/>
            <person name="Gnerre S."/>
            <person name="Jaffe D."/>
            <person name="MacCallum I."/>
            <person name="Young S."/>
            <person name="Walker B.J."/>
            <person name="Lander E."/>
            <person name="Lindblad-Toh K."/>
        </authorList>
    </citation>
    <scope>NUCLEOTIDE SEQUENCE [LARGE SCALE GENOMIC DNA]</scope>
    <source>
        <strain evidence="17">Wild caught</strain>
    </source>
</reference>
<feature type="domain" description="DUF5595" evidence="14">
    <location>
        <begin position="231"/>
        <end position="293"/>
    </location>
</feature>
<dbReference type="AlphaFoldDB" id="H3A0V9"/>
<evidence type="ECO:0000313" key="16">
    <source>
        <dbReference type="Ensembl" id="ENSLACP00000003280.1"/>
    </source>
</evidence>
<evidence type="ECO:0000256" key="10">
    <source>
        <dbReference type="RuleBase" id="RU368072"/>
    </source>
</evidence>
<dbReference type="eggNOG" id="KOG0995">
    <property type="taxonomic scope" value="Eukaryota"/>
</dbReference>
<dbReference type="InterPro" id="IPR057091">
    <property type="entry name" value="NDC80_loop"/>
</dbReference>
<name>H3A0V9_LATCH</name>
<dbReference type="GeneTree" id="ENSGT00390000018386"/>
<keyword evidence="4 10" id="KW-0498">Mitosis</keyword>
<dbReference type="EMBL" id="AFYH01186945">
    <property type="status" value="NOT_ANNOTATED_CDS"/>
    <property type="molecule type" value="Genomic_DNA"/>
</dbReference>
<dbReference type="EMBL" id="AFYH01186950">
    <property type="status" value="NOT_ANNOTATED_CDS"/>
    <property type="molecule type" value="Genomic_DNA"/>
</dbReference>
<keyword evidence="2 10" id="KW-0158">Chromosome</keyword>
<dbReference type="EMBL" id="AFYH01186951">
    <property type="status" value="NOT_ANNOTATED_CDS"/>
    <property type="molecule type" value="Genomic_DNA"/>
</dbReference>
<dbReference type="GO" id="GO:0051315">
    <property type="term" value="P:attachment of mitotic spindle microtubules to kinetochore"/>
    <property type="evidence" value="ECO:0007669"/>
    <property type="project" value="UniProtKB-UniRule"/>
</dbReference>
<dbReference type="HOGENOM" id="CLU_012583_2_0_1"/>
<keyword evidence="3 10" id="KW-0132">Cell division</keyword>
<protein>
    <recommendedName>
        <fullName evidence="10">Kinetochore protein NDC80</fullName>
    </recommendedName>
</protein>
<dbReference type="EMBL" id="AFYH01186947">
    <property type="status" value="NOT_ANNOTATED_CDS"/>
    <property type="molecule type" value="Genomic_DNA"/>
</dbReference>
<dbReference type="EMBL" id="AFYH01186946">
    <property type="status" value="NOT_ANNOTATED_CDS"/>
    <property type="molecule type" value="Genomic_DNA"/>
</dbReference>
<keyword evidence="5 10" id="KW-0995">Kinetochore</keyword>
<dbReference type="Gene3D" id="1.10.418.30">
    <property type="entry name" value="Ncd80 complex, Ncd80 subunit"/>
    <property type="match status" value="1"/>
</dbReference>
<feature type="coiled-coil region" evidence="11">
    <location>
        <begin position="318"/>
        <end position="370"/>
    </location>
</feature>
<organism evidence="16 17">
    <name type="scientific">Latimeria chalumnae</name>
    <name type="common">Coelacanth</name>
    <dbReference type="NCBI Taxonomy" id="7897"/>
    <lineage>
        <taxon>Eukaryota</taxon>
        <taxon>Metazoa</taxon>
        <taxon>Chordata</taxon>
        <taxon>Craniata</taxon>
        <taxon>Vertebrata</taxon>
        <taxon>Euteleostomi</taxon>
        <taxon>Coelacanthiformes</taxon>
        <taxon>Coelacanthidae</taxon>
        <taxon>Latimeria</taxon>
    </lineage>
</organism>
<dbReference type="EMBL" id="AFYH01186952">
    <property type="status" value="NOT_ANNOTATED_CDS"/>
    <property type="molecule type" value="Genomic_DNA"/>
</dbReference>
<dbReference type="PANTHER" id="PTHR10643:SF2">
    <property type="entry name" value="KINETOCHORE PROTEIN NDC80 HOMOLOG"/>
    <property type="match status" value="1"/>
</dbReference>
<evidence type="ECO:0000256" key="11">
    <source>
        <dbReference type="SAM" id="Coils"/>
    </source>
</evidence>
<evidence type="ECO:0000256" key="7">
    <source>
        <dbReference type="ARBA" id="ARBA00023242"/>
    </source>
</evidence>
<evidence type="ECO:0000256" key="12">
    <source>
        <dbReference type="SAM" id="MobiDB-lite"/>
    </source>
</evidence>
<dbReference type="PANTHER" id="PTHR10643">
    <property type="entry name" value="KINETOCHORE PROTEIN NDC80"/>
    <property type="match status" value="1"/>
</dbReference>
<evidence type="ECO:0000256" key="5">
    <source>
        <dbReference type="ARBA" id="ARBA00022838"/>
    </source>
</evidence>
<evidence type="ECO:0000313" key="17">
    <source>
        <dbReference type="Proteomes" id="UP000008672"/>
    </source>
</evidence>
<dbReference type="EMBL" id="AFYH01186948">
    <property type="status" value="NOT_ANNOTATED_CDS"/>
    <property type="molecule type" value="Genomic_DNA"/>
</dbReference>
<dbReference type="Proteomes" id="UP000008672">
    <property type="component" value="Unassembled WGS sequence"/>
</dbReference>
<feature type="compositionally biased region" description="Polar residues" evidence="12">
    <location>
        <begin position="19"/>
        <end position="31"/>
    </location>
</feature>
<evidence type="ECO:0000259" key="13">
    <source>
        <dbReference type="Pfam" id="PF03801"/>
    </source>
</evidence>
<accession>H3A0V9</accession>
<dbReference type="InterPro" id="IPR005550">
    <property type="entry name" value="Kinetochore_Ndc80"/>
</dbReference>
<evidence type="ECO:0000256" key="3">
    <source>
        <dbReference type="ARBA" id="ARBA00022618"/>
    </source>
</evidence>
<dbReference type="FunCoup" id="H3A0V9">
    <property type="interactions" value="979"/>
</dbReference>
<feature type="domain" description="Kinetochore protein NDC80 loop region" evidence="15">
    <location>
        <begin position="468"/>
        <end position="618"/>
    </location>
</feature>
<evidence type="ECO:0000256" key="4">
    <source>
        <dbReference type="ARBA" id="ARBA00022776"/>
    </source>
</evidence>
<sequence>HRNSSARVSQMLLRVTDNGKMTLTTPQSKDSSGLRKLSLARSMSGTSERKTSFFGKRTSGTGMTRTSQFGVFGGSEKIKDPRPLHDKAFVQQCIRQLCEIVHETAVSVCSMDFSLETPHCVGCTELVEVFNMTAFYLCKNIKLRENFFFFPLPALYHLVKTFPVSSSRSSGEVQAVRELWVKILNSFVKLWLLLCLKTALHQRKGSLFFFFFLTPTLSRKNTFGILFSQIQLFLSYTAKCYNHFMQGADTFEEEDAEFLPKLKQLYNVDEAQLEALAVEHKDLLQEVEKLENEPDRLLAMRKLKASLQSDLQRYQTYLEEVESHKAILKQKLNVDKEENEGAVERQSRNISDKEKRNKKLEDTLNLFQKANVDRVEISLKAISPSFVKEEEELKSDMMHFNEQHNMFQRLRKTWDSRPLTFNHKKKQGITLLPVVAACQIGDCLRLSERSFLLYYKPNLLLCLCCLKQTQLLMLSSQVDEEVSKGSSNRLAQLDMLEQLKICRADKADDVKVLKENARKLDEQYGRCLQEAEQEEHKWSSKTESQESYKNSLEKGMYEDIEKAKEELKAAERELQLIMQETSETNKKVVNNLSRILEVIITHIDIVEKHFEKRYEKVEEDYKEFVKEPLLAAMTELVKKYHELVESCEDQDDAEIPISHSN</sequence>
<dbReference type="OMA" id="PSHKFQK"/>
<keyword evidence="17" id="KW-1185">Reference proteome</keyword>
<evidence type="ECO:0000256" key="2">
    <source>
        <dbReference type="ARBA" id="ARBA00022454"/>
    </source>
</evidence>
<dbReference type="EMBL" id="AFYH01186953">
    <property type="status" value="NOT_ANNOTATED_CDS"/>
    <property type="molecule type" value="Genomic_DNA"/>
</dbReference>
<dbReference type="InterPro" id="IPR055260">
    <property type="entry name" value="Ndc80_CH"/>
</dbReference>